<feature type="compositionally biased region" description="Basic and acidic residues" evidence="1">
    <location>
        <begin position="1"/>
        <end position="11"/>
    </location>
</feature>
<dbReference type="CTD" id="9828052"/>
<feature type="region of interest" description="Disordered" evidence="1">
    <location>
        <begin position="1"/>
        <end position="29"/>
    </location>
</feature>
<proteinExistence type="predicted"/>
<dbReference type="Proteomes" id="UP000008281">
    <property type="component" value="Unassembled WGS sequence"/>
</dbReference>
<protein>
    <submittedName>
        <fullName evidence="2">Uncharacterized protein</fullName>
    </submittedName>
</protein>
<name>E3N0H3_CAERE</name>
<organism evidence="3">
    <name type="scientific">Caenorhabditis remanei</name>
    <name type="common">Caenorhabditis vulgaris</name>
    <dbReference type="NCBI Taxonomy" id="31234"/>
    <lineage>
        <taxon>Eukaryota</taxon>
        <taxon>Metazoa</taxon>
        <taxon>Ecdysozoa</taxon>
        <taxon>Nematoda</taxon>
        <taxon>Chromadorea</taxon>
        <taxon>Rhabditida</taxon>
        <taxon>Rhabditina</taxon>
        <taxon>Rhabditomorpha</taxon>
        <taxon>Rhabditoidea</taxon>
        <taxon>Rhabditidae</taxon>
        <taxon>Peloderinae</taxon>
        <taxon>Caenorhabditis</taxon>
    </lineage>
</organism>
<dbReference type="EMBL" id="DS268505">
    <property type="protein sequence ID" value="EFP13365.1"/>
    <property type="molecule type" value="Genomic_DNA"/>
</dbReference>
<evidence type="ECO:0000313" key="2">
    <source>
        <dbReference type="EMBL" id="EFP13365.1"/>
    </source>
</evidence>
<dbReference type="AlphaFoldDB" id="E3N0H3"/>
<dbReference type="InParanoid" id="E3N0H3"/>
<dbReference type="GeneID" id="9828052"/>
<keyword evidence="3" id="KW-1185">Reference proteome</keyword>
<accession>E3N0H3</accession>
<sequence length="240" mass="27305">MSNESFDHLSDASDLGDFSNQDQMEDPVPLAPTKQREDVVQQKFLQFVLVLVALCFLAASNPKKAAPVANTTINTTFDATAYRLALGERQMLQRTKLFENEEKIARAQRVMQSRTWSKLADVPEYYWDKYIPDPTRFEGVEMYLHMTKQNGTQVAEALYFYPIKFRKGGKEGDILVSWPSLNGDIFDVANVGSCDPKTECLQGTYQIEKGDLVFEYTFTMEGGQKLIVKHVFYIPVDSIL</sequence>
<gene>
    <name evidence="2" type="ORF">CRE_11315</name>
</gene>
<reference evidence="2" key="1">
    <citation type="submission" date="2007-07" db="EMBL/GenBank/DDBJ databases">
        <title>PCAP assembly of the Caenorhabditis remanei genome.</title>
        <authorList>
            <consortium name="The Caenorhabditis remanei Sequencing Consortium"/>
            <person name="Wilson R.K."/>
        </authorList>
    </citation>
    <scope>NUCLEOTIDE SEQUENCE [LARGE SCALE GENOMIC DNA]</scope>
    <source>
        <strain evidence="2">PB4641</strain>
    </source>
</reference>
<evidence type="ECO:0000256" key="1">
    <source>
        <dbReference type="SAM" id="MobiDB-lite"/>
    </source>
</evidence>
<dbReference type="KEGG" id="crq:GCK72_021627"/>
<evidence type="ECO:0000313" key="3">
    <source>
        <dbReference type="Proteomes" id="UP000008281"/>
    </source>
</evidence>
<dbReference type="RefSeq" id="XP_003098071.2">
    <property type="nucleotide sequence ID" value="XM_003098023.2"/>
</dbReference>
<dbReference type="HOGENOM" id="CLU_1066497_0_0_1"/>